<sequence length="397" mass="44108">MAGKTAENGGVTAENALITYFKCAVKNKFGPLAGQQDNEPIMDVEMPSAETDSADLGDSAPEPSQAKQVKPPPLCFPTRLREKYGAFRKMLNAVSAEYHIQFAGDSTLVYFKAKTDYDKFVQQHKSSVPFYTYTPKGQKTNAYVIKGLHEDVEESDVKNELLELGIERSVTLKDLQKSGRYLQHTRVYYEPHTSKKQAIQCHKCQQWGHATANCYLSVIRCVKCGQGHKPSECTLPREQPAKCCNCGEAHPASSSKCPVYLKYIDSREQKKVRSGASAAARAARYVPAPPPKENAWDRSRFPPLPVRQPMPSPSTSTPVQESAERPAARPAPPPTVDEETQHMSEIADTMREIKRMVDLKALAAGLKKLKEKLQGCRNNFEKAMAIDEFNAGDFNGH</sequence>
<gene>
    <name evidence="3" type="ORF">QE152_g26298</name>
</gene>
<protein>
    <recommendedName>
        <fullName evidence="5">Nucleic-acid-binding protein from transposon X-element</fullName>
    </recommendedName>
</protein>
<dbReference type="EMBL" id="JASPKY010000299">
    <property type="protein sequence ID" value="KAK9709952.1"/>
    <property type="molecule type" value="Genomic_DNA"/>
</dbReference>
<keyword evidence="4" id="KW-1185">Reference proteome</keyword>
<reference evidence="3 4" key="1">
    <citation type="journal article" date="2024" name="BMC Genomics">
        <title>De novo assembly and annotation of Popillia japonica's genome with initial clues to its potential as an invasive pest.</title>
        <authorList>
            <person name="Cucini C."/>
            <person name="Boschi S."/>
            <person name="Funari R."/>
            <person name="Cardaioli E."/>
            <person name="Iannotti N."/>
            <person name="Marturano G."/>
            <person name="Paoli F."/>
            <person name="Bruttini M."/>
            <person name="Carapelli A."/>
            <person name="Frati F."/>
            <person name="Nardi F."/>
        </authorList>
    </citation>
    <scope>NUCLEOTIDE SEQUENCE [LARGE SCALE GENOMIC DNA]</scope>
    <source>
        <strain evidence="3">DMR45628</strain>
    </source>
</reference>
<evidence type="ECO:0000256" key="2">
    <source>
        <dbReference type="SAM" id="MobiDB-lite"/>
    </source>
</evidence>
<feature type="region of interest" description="Disordered" evidence="2">
    <location>
        <begin position="274"/>
        <end position="341"/>
    </location>
</feature>
<proteinExistence type="predicted"/>
<feature type="region of interest" description="Disordered" evidence="2">
    <location>
        <begin position="48"/>
        <end position="72"/>
    </location>
</feature>
<accession>A0AAW1JY91</accession>
<comment type="caution">
    <text evidence="3">The sequence shown here is derived from an EMBL/GenBank/DDBJ whole genome shotgun (WGS) entry which is preliminary data.</text>
</comment>
<dbReference type="AlphaFoldDB" id="A0AAW1JY91"/>
<organism evidence="3 4">
    <name type="scientific">Popillia japonica</name>
    <name type="common">Japanese beetle</name>
    <dbReference type="NCBI Taxonomy" id="7064"/>
    <lineage>
        <taxon>Eukaryota</taxon>
        <taxon>Metazoa</taxon>
        <taxon>Ecdysozoa</taxon>
        <taxon>Arthropoda</taxon>
        <taxon>Hexapoda</taxon>
        <taxon>Insecta</taxon>
        <taxon>Pterygota</taxon>
        <taxon>Neoptera</taxon>
        <taxon>Endopterygota</taxon>
        <taxon>Coleoptera</taxon>
        <taxon>Polyphaga</taxon>
        <taxon>Scarabaeiformia</taxon>
        <taxon>Scarabaeidae</taxon>
        <taxon>Rutelinae</taxon>
        <taxon>Popillia</taxon>
    </lineage>
</organism>
<keyword evidence="1" id="KW-0175">Coiled coil</keyword>
<dbReference type="Proteomes" id="UP001458880">
    <property type="component" value="Unassembled WGS sequence"/>
</dbReference>
<name>A0AAW1JY91_POPJA</name>
<feature type="coiled-coil region" evidence="1">
    <location>
        <begin position="359"/>
        <end position="386"/>
    </location>
</feature>
<evidence type="ECO:0000313" key="3">
    <source>
        <dbReference type="EMBL" id="KAK9709952.1"/>
    </source>
</evidence>
<feature type="compositionally biased region" description="Low complexity" evidence="2">
    <location>
        <begin position="276"/>
        <end position="286"/>
    </location>
</feature>
<feature type="compositionally biased region" description="Pro residues" evidence="2">
    <location>
        <begin position="302"/>
        <end position="312"/>
    </location>
</feature>
<evidence type="ECO:0000256" key="1">
    <source>
        <dbReference type="SAM" id="Coils"/>
    </source>
</evidence>
<evidence type="ECO:0008006" key="5">
    <source>
        <dbReference type="Google" id="ProtNLM"/>
    </source>
</evidence>
<evidence type="ECO:0000313" key="4">
    <source>
        <dbReference type="Proteomes" id="UP001458880"/>
    </source>
</evidence>